<dbReference type="InterPro" id="IPR024078">
    <property type="entry name" value="LmbE-like_dom_sf"/>
</dbReference>
<dbReference type="RefSeq" id="WP_098513973.1">
    <property type="nucleotide sequence ID" value="NZ_JBIAKZ010000012.1"/>
</dbReference>
<gene>
    <name evidence="2" type="ORF">ATK36_5397</name>
</gene>
<dbReference type="PANTHER" id="PTHR12993:SF11">
    <property type="entry name" value="N-ACETYLGLUCOSAMINYL-PHOSPHATIDYLINOSITOL DE-N-ACETYLASE"/>
    <property type="match status" value="1"/>
</dbReference>
<comment type="caution">
    <text evidence="2">The sequence shown here is derived from an EMBL/GenBank/DDBJ whole genome shotgun (WGS) entry which is preliminary data.</text>
</comment>
<dbReference type="GO" id="GO:0016811">
    <property type="term" value="F:hydrolase activity, acting on carbon-nitrogen (but not peptide) bonds, in linear amides"/>
    <property type="evidence" value="ECO:0007669"/>
    <property type="project" value="TreeGrafter"/>
</dbReference>
<sequence>MTASPFTAPASVLTVMAHPDDAELWAGGTLARCSASGAAVTIAIPHHPEPARDAEAAAGAAILGAKLYQYDQPTVTALGELLLAVRPEIVITHPIRDVHPDHRSLAETLVAALPDVVIATGYPRRVYTADTYNSLTADGPVPAHTTIDITDTYEIKKRALAAHTSQPISDHFGPMAEILARLWGSRIGVRYAENFVPVPILGRLPAASSL</sequence>
<dbReference type="GO" id="GO:0016137">
    <property type="term" value="P:glycoside metabolic process"/>
    <property type="evidence" value="ECO:0007669"/>
    <property type="project" value="UniProtKB-ARBA"/>
</dbReference>
<proteinExistence type="predicted"/>
<dbReference type="InterPro" id="IPR003737">
    <property type="entry name" value="GlcNAc_PI_deacetylase-related"/>
</dbReference>
<keyword evidence="3" id="KW-1185">Reference proteome</keyword>
<reference evidence="2 3" key="1">
    <citation type="submission" date="2017-10" db="EMBL/GenBank/DDBJ databases">
        <title>Sequencing the genomes of 1000 actinobacteria strains.</title>
        <authorList>
            <person name="Klenk H.-P."/>
        </authorList>
    </citation>
    <scope>NUCLEOTIDE SEQUENCE [LARGE SCALE GENOMIC DNA]</scope>
    <source>
        <strain evidence="2 3">DSM 46092</strain>
    </source>
</reference>
<dbReference type="AlphaFoldDB" id="A0A2A9FGA0"/>
<evidence type="ECO:0000313" key="3">
    <source>
        <dbReference type="Proteomes" id="UP000243542"/>
    </source>
</evidence>
<evidence type="ECO:0000256" key="1">
    <source>
        <dbReference type="ARBA" id="ARBA00022833"/>
    </source>
</evidence>
<protein>
    <submittedName>
        <fullName evidence="2">LmbE family N-acetylglucosaminyl deacetylase</fullName>
    </submittedName>
</protein>
<dbReference type="Gene3D" id="3.40.50.10320">
    <property type="entry name" value="LmbE-like"/>
    <property type="match status" value="1"/>
</dbReference>
<keyword evidence="1" id="KW-0862">Zinc</keyword>
<dbReference type="PANTHER" id="PTHR12993">
    <property type="entry name" value="N-ACETYLGLUCOSAMINYL-PHOSPHATIDYLINOSITOL DE-N-ACETYLASE-RELATED"/>
    <property type="match status" value="1"/>
</dbReference>
<evidence type="ECO:0000313" key="2">
    <source>
        <dbReference type="EMBL" id="PFG50188.1"/>
    </source>
</evidence>
<name>A0A2A9FGA0_9PSEU</name>
<dbReference type="Proteomes" id="UP000243542">
    <property type="component" value="Unassembled WGS sequence"/>
</dbReference>
<dbReference type="EMBL" id="PDJK01000002">
    <property type="protein sequence ID" value="PFG50188.1"/>
    <property type="molecule type" value="Genomic_DNA"/>
</dbReference>
<dbReference type="Pfam" id="PF02585">
    <property type="entry name" value="PIG-L"/>
    <property type="match status" value="1"/>
</dbReference>
<accession>A0A2A9FGA0</accession>
<organism evidence="2 3">
    <name type="scientific">Amycolatopsis sulphurea</name>
    <dbReference type="NCBI Taxonomy" id="76022"/>
    <lineage>
        <taxon>Bacteria</taxon>
        <taxon>Bacillati</taxon>
        <taxon>Actinomycetota</taxon>
        <taxon>Actinomycetes</taxon>
        <taxon>Pseudonocardiales</taxon>
        <taxon>Pseudonocardiaceae</taxon>
        <taxon>Amycolatopsis</taxon>
    </lineage>
</organism>
<dbReference type="SUPFAM" id="SSF102588">
    <property type="entry name" value="LmbE-like"/>
    <property type="match status" value="1"/>
</dbReference>